<organism evidence="2 3">
    <name type="scientific">Dyella caseinilytica</name>
    <dbReference type="NCBI Taxonomy" id="1849581"/>
    <lineage>
        <taxon>Bacteria</taxon>
        <taxon>Pseudomonadati</taxon>
        <taxon>Pseudomonadota</taxon>
        <taxon>Gammaproteobacteria</taxon>
        <taxon>Lysobacterales</taxon>
        <taxon>Rhodanobacteraceae</taxon>
        <taxon>Dyella</taxon>
    </lineage>
</organism>
<reference evidence="2 3" key="1">
    <citation type="submission" date="2020-10" db="EMBL/GenBank/DDBJ databases">
        <title>Phylogeny of dyella-like bacteria.</title>
        <authorList>
            <person name="Fu J."/>
        </authorList>
    </citation>
    <scope>NUCLEOTIDE SEQUENCE [LARGE SCALE GENOMIC DNA]</scope>
    <source>
        <strain evidence="2 3">DHOB09</strain>
    </source>
</reference>
<evidence type="ECO:0000256" key="1">
    <source>
        <dbReference type="SAM" id="MobiDB-lite"/>
    </source>
</evidence>
<feature type="compositionally biased region" description="Low complexity" evidence="1">
    <location>
        <begin position="33"/>
        <end position="64"/>
    </location>
</feature>
<proteinExistence type="predicted"/>
<name>A0ABX7GYG3_9GAMM</name>
<accession>A0ABX7GYG3</accession>
<dbReference type="RefSeq" id="WP_188799057.1">
    <property type="nucleotide sequence ID" value="NZ_BMIZ01000001.1"/>
</dbReference>
<feature type="region of interest" description="Disordered" evidence="1">
    <location>
        <begin position="178"/>
        <end position="212"/>
    </location>
</feature>
<sequence length="212" mass="22206">MTQSDPDVSAALRSVAVAWLKRPLTPQEEQELDAFQAGSGAASGGASDQASGDPAAYARAQAEQAVKEGQARTDTAIRDVLQKIQSTTTQALQANDRETQAILKVVEAAKTLADLRPSALNTSGASAPTNSRIAMSQIADRLANLVKTEVEQSFKQNFGRLQQQLEQAIGEINAVREQVQQTSSVTNKPQTPNPPQAATPSASAPQGGISSG</sequence>
<gene>
    <name evidence="2" type="ORF">ISN74_09300</name>
</gene>
<dbReference type="EMBL" id="CP064030">
    <property type="protein sequence ID" value="QRN55491.1"/>
    <property type="molecule type" value="Genomic_DNA"/>
</dbReference>
<evidence type="ECO:0000313" key="2">
    <source>
        <dbReference type="EMBL" id="QRN55491.1"/>
    </source>
</evidence>
<dbReference type="Proteomes" id="UP000663181">
    <property type="component" value="Chromosome"/>
</dbReference>
<protein>
    <submittedName>
        <fullName evidence="2">Uncharacterized protein</fullName>
    </submittedName>
</protein>
<feature type="compositionally biased region" description="Polar residues" evidence="1">
    <location>
        <begin position="178"/>
        <end position="188"/>
    </location>
</feature>
<keyword evidence="3" id="KW-1185">Reference proteome</keyword>
<feature type="region of interest" description="Disordered" evidence="1">
    <location>
        <begin position="29"/>
        <end position="72"/>
    </location>
</feature>
<evidence type="ECO:0000313" key="3">
    <source>
        <dbReference type="Proteomes" id="UP000663181"/>
    </source>
</evidence>